<organism evidence="1 2">
    <name type="scientific">Tanacetum coccineum</name>
    <dbReference type="NCBI Taxonomy" id="301880"/>
    <lineage>
        <taxon>Eukaryota</taxon>
        <taxon>Viridiplantae</taxon>
        <taxon>Streptophyta</taxon>
        <taxon>Embryophyta</taxon>
        <taxon>Tracheophyta</taxon>
        <taxon>Spermatophyta</taxon>
        <taxon>Magnoliopsida</taxon>
        <taxon>eudicotyledons</taxon>
        <taxon>Gunneridae</taxon>
        <taxon>Pentapetalae</taxon>
        <taxon>asterids</taxon>
        <taxon>campanulids</taxon>
        <taxon>Asterales</taxon>
        <taxon>Asteraceae</taxon>
        <taxon>Asteroideae</taxon>
        <taxon>Anthemideae</taxon>
        <taxon>Anthemidinae</taxon>
        <taxon>Tanacetum</taxon>
    </lineage>
</organism>
<dbReference type="Proteomes" id="UP001151760">
    <property type="component" value="Unassembled WGS sequence"/>
</dbReference>
<dbReference type="EMBL" id="BQNB010008829">
    <property type="protein sequence ID" value="GJS54847.1"/>
    <property type="molecule type" value="Genomic_DNA"/>
</dbReference>
<feature type="non-terminal residue" evidence="1">
    <location>
        <position position="1"/>
    </location>
</feature>
<sequence>VMEFLDWRTYKSKFFLCDATKLVLGKCFHLLGITPESSRVSSRVSNVRTDFEITLCSPSFDPRPNNVNPRFELFCMNIAVADSSFKKGALHGIVSLVDADGLLFDERLPLNRNEHGHVAYFYREWYDPIGICNNAFVYFGSPVFISPP</sequence>
<evidence type="ECO:0000313" key="1">
    <source>
        <dbReference type="EMBL" id="GJS54847.1"/>
    </source>
</evidence>
<reference evidence="1" key="1">
    <citation type="journal article" date="2022" name="Int. J. Mol. Sci.">
        <title>Draft Genome of Tanacetum Coccineum: Genomic Comparison of Closely Related Tanacetum-Family Plants.</title>
        <authorList>
            <person name="Yamashiro T."/>
            <person name="Shiraishi A."/>
            <person name="Nakayama K."/>
            <person name="Satake H."/>
        </authorList>
    </citation>
    <scope>NUCLEOTIDE SEQUENCE</scope>
</reference>
<proteinExistence type="predicted"/>
<comment type="caution">
    <text evidence="1">The sequence shown here is derived from an EMBL/GenBank/DDBJ whole genome shotgun (WGS) entry which is preliminary data.</text>
</comment>
<accession>A0ABQ4WPM9</accession>
<gene>
    <name evidence="1" type="ORF">Tco_0628209</name>
</gene>
<name>A0ABQ4WPM9_9ASTR</name>
<evidence type="ECO:0000313" key="2">
    <source>
        <dbReference type="Proteomes" id="UP001151760"/>
    </source>
</evidence>
<keyword evidence="2" id="KW-1185">Reference proteome</keyword>
<reference evidence="1" key="2">
    <citation type="submission" date="2022-01" db="EMBL/GenBank/DDBJ databases">
        <authorList>
            <person name="Yamashiro T."/>
            <person name="Shiraishi A."/>
            <person name="Satake H."/>
            <person name="Nakayama K."/>
        </authorList>
    </citation>
    <scope>NUCLEOTIDE SEQUENCE</scope>
</reference>
<protein>
    <submittedName>
        <fullName evidence="1">Uncharacterized protein</fullName>
    </submittedName>
</protein>